<dbReference type="SUPFAM" id="SSF58104">
    <property type="entry name" value="Methyl-accepting chemotaxis protein (MCP) signaling domain"/>
    <property type="match status" value="1"/>
</dbReference>
<dbReference type="Pfam" id="PF00015">
    <property type="entry name" value="MCPsignal"/>
    <property type="match status" value="1"/>
</dbReference>
<evidence type="ECO:0000313" key="7">
    <source>
        <dbReference type="EMBL" id="MFD2175401.1"/>
    </source>
</evidence>
<keyword evidence="8" id="KW-1185">Reference proteome</keyword>
<dbReference type="InterPro" id="IPR000014">
    <property type="entry name" value="PAS"/>
</dbReference>
<dbReference type="SUPFAM" id="SSF158472">
    <property type="entry name" value="HAMP domain-like"/>
    <property type="match status" value="1"/>
</dbReference>
<dbReference type="CDD" id="cd06225">
    <property type="entry name" value="HAMP"/>
    <property type="match status" value="1"/>
</dbReference>
<comment type="similarity">
    <text evidence="2">Belongs to the methyl-accepting chemotaxis (MCP) protein family.</text>
</comment>
<dbReference type="SMART" id="SM00304">
    <property type="entry name" value="HAMP"/>
    <property type="match status" value="2"/>
</dbReference>
<dbReference type="SMART" id="SM00283">
    <property type="entry name" value="MA"/>
    <property type="match status" value="1"/>
</dbReference>
<protein>
    <submittedName>
        <fullName evidence="7">Methyl-accepting chemotaxis protein</fullName>
    </submittedName>
</protein>
<feature type="region of interest" description="Disordered" evidence="4">
    <location>
        <begin position="263"/>
        <end position="287"/>
    </location>
</feature>
<evidence type="ECO:0000259" key="6">
    <source>
        <dbReference type="PROSITE" id="PS50885"/>
    </source>
</evidence>
<dbReference type="SUPFAM" id="SSF55785">
    <property type="entry name" value="PYP-like sensor domain (PAS domain)"/>
    <property type="match status" value="1"/>
</dbReference>
<dbReference type="Gene3D" id="1.10.287.950">
    <property type="entry name" value="Methyl-accepting chemotaxis protein"/>
    <property type="match status" value="1"/>
</dbReference>
<comment type="caution">
    <text evidence="7">The sequence shown here is derived from an EMBL/GenBank/DDBJ whole genome shotgun (WGS) entry which is preliminary data.</text>
</comment>
<dbReference type="InterPro" id="IPR004089">
    <property type="entry name" value="MCPsignal_dom"/>
</dbReference>
<dbReference type="Gene3D" id="6.10.340.10">
    <property type="match status" value="1"/>
</dbReference>
<evidence type="ECO:0000313" key="8">
    <source>
        <dbReference type="Proteomes" id="UP001597413"/>
    </source>
</evidence>
<feature type="domain" description="HAMP" evidence="6">
    <location>
        <begin position="347"/>
        <end position="400"/>
    </location>
</feature>
<dbReference type="PANTHER" id="PTHR43531:SF11">
    <property type="entry name" value="METHYL-ACCEPTING CHEMOTAXIS PROTEIN 3"/>
    <property type="match status" value="1"/>
</dbReference>
<keyword evidence="1" id="KW-0145">Chemotaxis</keyword>
<keyword evidence="3" id="KW-0807">Transducer</keyword>
<dbReference type="Gene3D" id="3.30.450.20">
    <property type="entry name" value="PAS domain"/>
    <property type="match status" value="2"/>
</dbReference>
<dbReference type="RefSeq" id="WP_377392061.1">
    <property type="nucleotide sequence ID" value="NZ_JBHUIX010000013.1"/>
</dbReference>
<evidence type="ECO:0000256" key="2">
    <source>
        <dbReference type="ARBA" id="ARBA00029447"/>
    </source>
</evidence>
<evidence type="ECO:0000259" key="5">
    <source>
        <dbReference type="PROSITE" id="PS50111"/>
    </source>
</evidence>
<dbReference type="EMBL" id="JBHUIX010000013">
    <property type="protein sequence ID" value="MFD2175401.1"/>
    <property type="molecule type" value="Genomic_DNA"/>
</dbReference>
<dbReference type="InterPro" id="IPR013656">
    <property type="entry name" value="PAS_4"/>
</dbReference>
<accession>A0ABW5AC44</accession>
<dbReference type="PROSITE" id="PS50885">
    <property type="entry name" value="HAMP"/>
    <property type="match status" value="2"/>
</dbReference>
<dbReference type="CDD" id="cd00130">
    <property type="entry name" value="PAS"/>
    <property type="match status" value="1"/>
</dbReference>
<dbReference type="InterPro" id="IPR003660">
    <property type="entry name" value="HAMP_dom"/>
</dbReference>
<dbReference type="InterPro" id="IPR051310">
    <property type="entry name" value="MCP_chemotaxis"/>
</dbReference>
<feature type="region of interest" description="Disordered" evidence="4">
    <location>
        <begin position="974"/>
        <end position="1015"/>
    </location>
</feature>
<dbReference type="PANTHER" id="PTHR43531">
    <property type="entry name" value="PROTEIN ICFG"/>
    <property type="match status" value="1"/>
</dbReference>
<feature type="domain" description="Methyl-accepting transducer" evidence="5">
    <location>
        <begin position="710"/>
        <end position="939"/>
    </location>
</feature>
<organism evidence="7 8">
    <name type="scientific">Rhodobacter lacus</name>
    <dbReference type="NCBI Taxonomy" id="1641972"/>
    <lineage>
        <taxon>Bacteria</taxon>
        <taxon>Pseudomonadati</taxon>
        <taxon>Pseudomonadota</taxon>
        <taxon>Alphaproteobacteria</taxon>
        <taxon>Rhodobacterales</taxon>
        <taxon>Rhodobacter group</taxon>
        <taxon>Rhodobacter</taxon>
    </lineage>
</organism>
<dbReference type="Pfam" id="PF08448">
    <property type="entry name" value="PAS_4"/>
    <property type="match status" value="1"/>
</dbReference>
<dbReference type="Pfam" id="PF00672">
    <property type="entry name" value="HAMP"/>
    <property type="match status" value="1"/>
</dbReference>
<dbReference type="CDD" id="cd11386">
    <property type="entry name" value="MCP_signal"/>
    <property type="match status" value="1"/>
</dbReference>
<evidence type="ECO:0000256" key="3">
    <source>
        <dbReference type="PROSITE-ProRule" id="PRU00284"/>
    </source>
</evidence>
<feature type="domain" description="HAMP" evidence="6">
    <location>
        <begin position="653"/>
        <end position="705"/>
    </location>
</feature>
<sequence>MRFRTSLSLGVKLPLLLVAIAIVALSVMAVSSYRAARDLLAEEAQARLELTLESRREALEDWAGQTRAQMAALAANQGTQRLMRDFANAWKMLGEGAQENLLHAWVETNPNPPPDRWKLDFSGEINDYGIIHRRAHPGFVTLANDLDLADLFFVDPAGRVVYSLRKGAEFAANLNDPAFASGPLAQTVAEALAAPEATVAVSGLMAGAEAGAGPVYLAEALRTAQGAPLGVLAFAVGFERPAAVLANTSALGATGRSYLRDAEGRSVGASPDGATGPEAGAQMRGPDGQPVARLTAPLTLLGHDFVLVVEQDEAEVLAPARALAQHQLFNALWLIALIGALSAWVSRGIARPLHGLAEAVGEIARGDHTVALPATGRRDELGEISRALDALRGDLAAGGERQRAAVIQGTAFRTCSAPLMVLDADLTIVYANTALGRLVAARLQDFRTRTADLEPGALVGRSFAALYPLDTAERDWFDRADAPPFHRDVALGGGRYGVDFSQIRDQDGALLGHVVEWRDVTELRMTRALLNALEATQLVLEFSPEGQVARANANLCAALGVHAEALAGRGHDGLIEGGDQLSAIWSRRGPLEPVVGRFVLHGPDGRRVTAEGSVTPVPDRAGKLLKVVMIGNDITRGQVELDAAQARNAAMMESQRAVVDGLRIGLEGLARGDLKRRIDAAFPPEYEQLRNDFNKAAATLAEAMGVVIDCALSIDGEVREISNAATDLSQRTERQAATLAETVSALDQLTSSISTGSVGISEADEMVDRARIGAESSGQVVQQAVGAMSEIAESSEQISRIIGVIEDIAFQTNLLALNAGVEAARAGEAGRGFAVVASEVRALAQRSSAAAREIDTLISTSSDHVSRGVDLVGQTGTALDGILVSVNDIAARVSKIALSAREQSAGLSEINNAMLQLDQVTQQNAAMFEQTTAAAQALGRSVEALTTTTARFDAAPVSVAAAVAAPAPRAEVQAMRPKAQARTAPAPKAPAVSGPVPRSAGALALKPDPGDWEDF</sequence>
<evidence type="ECO:0000256" key="1">
    <source>
        <dbReference type="ARBA" id="ARBA00022500"/>
    </source>
</evidence>
<reference evidence="8" key="1">
    <citation type="journal article" date="2019" name="Int. J. Syst. Evol. Microbiol.">
        <title>The Global Catalogue of Microorganisms (GCM) 10K type strain sequencing project: providing services to taxonomists for standard genome sequencing and annotation.</title>
        <authorList>
            <consortium name="The Broad Institute Genomics Platform"/>
            <consortium name="The Broad Institute Genome Sequencing Center for Infectious Disease"/>
            <person name="Wu L."/>
            <person name="Ma J."/>
        </authorList>
    </citation>
    <scope>NUCLEOTIDE SEQUENCE [LARGE SCALE GENOMIC DNA]</scope>
    <source>
        <strain evidence="8">CCUG 55131</strain>
    </source>
</reference>
<dbReference type="PROSITE" id="PS50111">
    <property type="entry name" value="CHEMOTAXIS_TRANSDUC_2"/>
    <property type="match status" value="1"/>
</dbReference>
<name>A0ABW5AC44_9RHOB</name>
<gene>
    <name evidence="7" type="ORF">ACFSM0_15005</name>
</gene>
<dbReference type="InterPro" id="IPR035965">
    <property type="entry name" value="PAS-like_dom_sf"/>
</dbReference>
<dbReference type="Proteomes" id="UP001597413">
    <property type="component" value="Unassembled WGS sequence"/>
</dbReference>
<evidence type="ECO:0000256" key="4">
    <source>
        <dbReference type="SAM" id="MobiDB-lite"/>
    </source>
</evidence>
<proteinExistence type="inferred from homology"/>